<protein>
    <submittedName>
        <fullName evidence="1">Type ii secretion system protein n leptospira-type</fullName>
    </submittedName>
</protein>
<name>A0A4U8YSM8_9BACT</name>
<organism evidence="1 2">
    <name type="scientific">Desulfoluna butyratoxydans</name>
    <dbReference type="NCBI Taxonomy" id="231438"/>
    <lineage>
        <taxon>Bacteria</taxon>
        <taxon>Pseudomonadati</taxon>
        <taxon>Thermodesulfobacteriota</taxon>
        <taxon>Desulfobacteria</taxon>
        <taxon>Desulfobacterales</taxon>
        <taxon>Desulfolunaceae</taxon>
        <taxon>Desulfoluna</taxon>
    </lineage>
</organism>
<accession>A0A4U8YSM8</accession>
<dbReference type="InterPro" id="IPR030925">
    <property type="entry name" value="T2SS_GspN_Lepto"/>
</dbReference>
<dbReference type="NCBIfam" id="TIGR04411">
    <property type="entry name" value="T2SS_GspN_Lepto"/>
    <property type="match status" value="1"/>
</dbReference>
<reference evidence="1 2" key="1">
    <citation type="submission" date="2019-03" db="EMBL/GenBank/DDBJ databases">
        <authorList>
            <person name="Nijsse B."/>
        </authorList>
    </citation>
    <scope>NUCLEOTIDE SEQUENCE [LARGE SCALE GENOMIC DNA]</scope>
    <source>
        <strain evidence="1">Desulfoluna butyratoxydans MSL71</strain>
    </source>
</reference>
<proteinExistence type="predicted"/>
<dbReference type="Proteomes" id="UP000507962">
    <property type="component" value="Unassembled WGS sequence"/>
</dbReference>
<dbReference type="RefSeq" id="WP_180143931.1">
    <property type="nucleotide sequence ID" value="NZ_CAADHO010000008.1"/>
</dbReference>
<dbReference type="AlphaFoldDB" id="A0A4U8YSM8"/>
<gene>
    <name evidence="1" type="ORF">MSL71_40130</name>
</gene>
<dbReference type="EMBL" id="CAADHO010000008">
    <property type="protein sequence ID" value="VFQ46349.1"/>
    <property type="molecule type" value="Genomic_DNA"/>
</dbReference>
<keyword evidence="2" id="KW-1185">Reference proteome</keyword>
<evidence type="ECO:0000313" key="2">
    <source>
        <dbReference type="Proteomes" id="UP000507962"/>
    </source>
</evidence>
<evidence type="ECO:0000313" key="1">
    <source>
        <dbReference type="EMBL" id="VFQ46349.1"/>
    </source>
</evidence>
<sequence>MKTFFLYALWTLVSLFVFLWVLFPGEFAENLMEAHARQRLAPATVNVEGVSPAFPLGLKVKGVALTLPGKAPVTARDIRVTPSLFTLVTSQPGAGMKATIFGGKVTGDGRVTLGTGRWTRVAGRLEGMDLSTLLPLLKDRIPIEFAVTGRGDGTLDLSRDKAAKGTGQLTLSNVTVELKDPLIPLDKLEFASVEVDVEVAGPKVTFSRIHVDGTEVDAELKGTVSLSSRPASSRINISGTLNPDPGFVKELSDRLPVSMLVDPNMLKRGRIPLRISGTLANPRVSLR</sequence>